<evidence type="ECO:0000256" key="9">
    <source>
        <dbReference type="ARBA" id="ARBA00023163"/>
    </source>
</evidence>
<gene>
    <name evidence="14" type="primary">Necator_chrIII.g12849</name>
    <name evidence="14" type="ORF">RB195_012082</name>
</gene>
<dbReference type="InterPro" id="IPR042102">
    <property type="entry name" value="RNA_pol_Rpb1_3_sf"/>
</dbReference>
<comment type="function">
    <text evidence="11">DNA-dependent RNA polymerase catalyzes the transcription of DNA into RNA using the four ribonucleoside triphosphates as substrates.</text>
</comment>
<evidence type="ECO:0000256" key="10">
    <source>
        <dbReference type="ARBA" id="ARBA00023242"/>
    </source>
</evidence>
<keyword evidence="6" id="KW-0479">Metal-binding</keyword>
<evidence type="ECO:0000313" key="14">
    <source>
        <dbReference type="EMBL" id="KAK6745747.1"/>
    </source>
</evidence>
<dbReference type="EMBL" id="JAVFWL010000003">
    <property type="protein sequence ID" value="KAK6745747.1"/>
    <property type="molecule type" value="Genomic_DNA"/>
</dbReference>
<keyword evidence="3 11" id="KW-0240">DNA-directed RNA polymerase</keyword>
<keyword evidence="4 11" id="KW-0808">Transferase</keyword>
<comment type="caution">
    <text evidence="14">The sequence shown here is derived from an EMBL/GenBank/DDBJ whole genome shotgun (WGS) entry which is preliminary data.</text>
</comment>
<dbReference type="Pfam" id="PF04998">
    <property type="entry name" value="RNA_pol_Rpb1_5"/>
    <property type="match status" value="1"/>
</dbReference>
<evidence type="ECO:0000256" key="1">
    <source>
        <dbReference type="ARBA" id="ARBA00004123"/>
    </source>
</evidence>
<dbReference type="PANTHER" id="PTHR48446">
    <property type="entry name" value="DNA-DIRECTED RNA POLYMERASE SUBUNIT BETA' N-TERMINAL SECTION"/>
    <property type="match status" value="1"/>
</dbReference>
<dbReference type="InterPro" id="IPR035697">
    <property type="entry name" value="RNAP_III_RPC1_N"/>
</dbReference>
<evidence type="ECO:0000256" key="6">
    <source>
        <dbReference type="ARBA" id="ARBA00022723"/>
    </source>
</evidence>
<dbReference type="Gene3D" id="1.10.150.390">
    <property type="match status" value="1"/>
</dbReference>
<evidence type="ECO:0000256" key="11">
    <source>
        <dbReference type="RuleBase" id="RU004279"/>
    </source>
</evidence>
<dbReference type="Gene3D" id="6.20.50.80">
    <property type="match status" value="1"/>
</dbReference>
<dbReference type="Proteomes" id="UP001303046">
    <property type="component" value="Unassembled WGS sequence"/>
</dbReference>
<name>A0ABR1D5F0_NECAM</name>
<dbReference type="InterPro" id="IPR007080">
    <property type="entry name" value="RNA_pol_Rpb1_1"/>
</dbReference>
<proteinExistence type="inferred from homology"/>
<dbReference type="InterPro" id="IPR007083">
    <property type="entry name" value="RNA_pol_Rpb1_4"/>
</dbReference>
<comment type="subcellular location">
    <subcellularLocation>
        <location evidence="1">Nucleus</location>
    </subcellularLocation>
</comment>
<reference evidence="14 15" key="1">
    <citation type="submission" date="2023-08" db="EMBL/GenBank/DDBJ databases">
        <title>A Necator americanus chromosomal reference genome.</title>
        <authorList>
            <person name="Ilik V."/>
            <person name="Petrzelkova K.J."/>
            <person name="Pardy F."/>
            <person name="Fuh T."/>
            <person name="Niatou-Singa F.S."/>
            <person name="Gouil Q."/>
            <person name="Baker L."/>
            <person name="Ritchie M.E."/>
            <person name="Jex A.R."/>
            <person name="Gazzola D."/>
            <person name="Li H."/>
            <person name="Toshio Fujiwara R."/>
            <person name="Zhan B."/>
            <person name="Aroian R.V."/>
            <person name="Pafco B."/>
            <person name="Schwarz E.M."/>
        </authorList>
    </citation>
    <scope>NUCLEOTIDE SEQUENCE [LARGE SCALE GENOMIC DNA]</scope>
    <source>
        <strain evidence="14 15">Aroian</strain>
        <tissue evidence="14">Whole animal</tissue>
    </source>
</reference>
<dbReference type="Gene3D" id="1.10.274.100">
    <property type="entry name" value="RNA polymerase Rpb1, domain 3"/>
    <property type="match status" value="1"/>
</dbReference>
<keyword evidence="7" id="KW-0862">Zinc</keyword>
<protein>
    <recommendedName>
        <fullName evidence="11">DNA-directed RNA polymerase subunit</fullName>
        <ecNumber evidence="11">2.7.7.6</ecNumber>
    </recommendedName>
</protein>
<dbReference type="PANTHER" id="PTHR48446:SF1">
    <property type="entry name" value="DNA-DIRECTED RNA POLYMERASE SUBUNIT BETA' N-TERMINAL SECTION"/>
    <property type="match status" value="1"/>
</dbReference>
<comment type="similarity">
    <text evidence="2 11">Belongs to the RNA polymerase beta' chain family.</text>
</comment>
<dbReference type="CDD" id="cd02583">
    <property type="entry name" value="RNAP_III_RPC1_N"/>
    <property type="match status" value="1"/>
</dbReference>
<dbReference type="Gene3D" id="3.30.1490.180">
    <property type="entry name" value="RNA polymerase ii"/>
    <property type="match status" value="1"/>
</dbReference>
<dbReference type="SMART" id="SM00663">
    <property type="entry name" value="RPOLA_N"/>
    <property type="match status" value="1"/>
</dbReference>
<keyword evidence="5 11" id="KW-0548">Nucleotidyltransferase</keyword>
<evidence type="ECO:0000256" key="12">
    <source>
        <dbReference type="SAM" id="MobiDB-lite"/>
    </source>
</evidence>
<dbReference type="EC" id="2.7.7.6" evidence="11"/>
<evidence type="ECO:0000256" key="4">
    <source>
        <dbReference type="ARBA" id="ARBA00022679"/>
    </source>
</evidence>
<evidence type="ECO:0000259" key="13">
    <source>
        <dbReference type="SMART" id="SM00663"/>
    </source>
</evidence>
<keyword evidence="10" id="KW-0539">Nucleus</keyword>
<keyword evidence="15" id="KW-1185">Reference proteome</keyword>
<accession>A0ABR1D5F0</accession>
<dbReference type="InterPro" id="IPR007081">
    <property type="entry name" value="RNA_pol_Rpb1_5"/>
</dbReference>
<dbReference type="InterPro" id="IPR038120">
    <property type="entry name" value="Rpb1_funnel_sf"/>
</dbReference>
<comment type="catalytic activity">
    <reaction evidence="11">
        <text>RNA(n) + a ribonucleoside 5'-triphosphate = RNA(n+1) + diphosphate</text>
        <dbReference type="Rhea" id="RHEA:21248"/>
        <dbReference type="Rhea" id="RHEA-COMP:14527"/>
        <dbReference type="Rhea" id="RHEA-COMP:17342"/>
        <dbReference type="ChEBI" id="CHEBI:33019"/>
        <dbReference type="ChEBI" id="CHEBI:61557"/>
        <dbReference type="ChEBI" id="CHEBI:140395"/>
        <dbReference type="EC" id="2.7.7.6"/>
    </reaction>
</comment>
<evidence type="ECO:0000256" key="2">
    <source>
        <dbReference type="ARBA" id="ARBA00006460"/>
    </source>
</evidence>
<evidence type="ECO:0000256" key="8">
    <source>
        <dbReference type="ARBA" id="ARBA00022842"/>
    </source>
</evidence>
<dbReference type="SUPFAM" id="SSF64484">
    <property type="entry name" value="beta and beta-prime subunits of DNA dependent RNA-polymerase"/>
    <property type="match status" value="1"/>
</dbReference>
<dbReference type="Gene3D" id="6.10.250.2940">
    <property type="match status" value="1"/>
</dbReference>
<evidence type="ECO:0000313" key="15">
    <source>
        <dbReference type="Proteomes" id="UP001303046"/>
    </source>
</evidence>
<keyword evidence="9 11" id="KW-0804">Transcription</keyword>
<dbReference type="InterPro" id="IPR007066">
    <property type="entry name" value="RNA_pol_Rpb1_3"/>
</dbReference>
<dbReference type="Gene3D" id="4.10.860.120">
    <property type="entry name" value="RNA polymerase II, clamp domain"/>
    <property type="match status" value="1"/>
</dbReference>
<dbReference type="Gene3D" id="2.40.40.20">
    <property type="match status" value="1"/>
</dbReference>
<feature type="region of interest" description="Disordered" evidence="12">
    <location>
        <begin position="1405"/>
        <end position="1439"/>
    </location>
</feature>
<dbReference type="InterPro" id="IPR044893">
    <property type="entry name" value="RNA_pol_Rpb1_clamp_domain"/>
</dbReference>
<evidence type="ECO:0000256" key="5">
    <source>
        <dbReference type="ARBA" id="ARBA00022695"/>
    </source>
</evidence>
<keyword evidence="8" id="KW-0460">Magnesium</keyword>
<sequence>MVKEQYREVDTTTHKVVGVEFLPADRHFVRRAAHIRVCKSRLYEENPERRIPTPFGPLDHRLGISSKYSRCQTCEENLSDCVGHFGYIDLSLPVFHVGFFKLILQVLQCICKSCSSLLLNDTQRSYFLEQISVRSLDYSRRKALQKKLVLTCSKTVLCPKCGRYSGIVKKAKGTVLKIVHTIHKIENETSSYETAIQANPDLFAALQKNKSVLLNPLRVLKLFNNIPEKDLRLIMVQRNSCLIHPNSLLLVRIPVPPVCIRPSIVSDFKSGTTEDDLTMKLSEIILINDILQTHKKNGAPLRTVMEAWDHLQLQIALYFNGELSGLPSGLQPREPLRGLMQRLKGKHGRFRCHLSGKRVDFTARTVISPDPNMHIDEIGVPIHIALTLTFPEIVNDMNLERMKQLVLAGPNVHPGANYVLESSTGRRYMLKYVNRDVTAAKLKIGDIVERHLDDGDVVLFNRQPSLHKVSIMCHRVRIVPGKTLRFNECVCTPYNADFDGDEMNVHVPQTHEARAEAYSLMNVKNNMVTPRSGEILIAAIQDFITGTYLLTHKDTFLNYQEICRLTASLIDDRKQLAELVFSDDLREFTLTAPNRSYTSNKEFCVKDSFVIIRNGRLISGVLDKALVGPGSKTSIFHAILRDFGGDAAADAMWRLSRITTEYLTNHGFSIGISDVCPSTRLLKEKASLINDGYKKCRHYIEQLKMGNLNAQPGFSDEETFEALVLHELSSIRDKAGKSCIESLSKYNSALLMAICGSKGSLVNISQMIACVGQQAVSGHRTPDGFDKRSLPHFEKSSKTPEARGFIENSFFTGLTPTEFFFHTISGREGLVDTAVKTAETGYMQRRLVKCLEDLCVSYDGTVRSSTGEIVQLVFGEDGLDPASIETENVALLDFRRELEHVRSNIPFLENEEVDWNSVQTLAIDVTEEIRKIHPLFRDQLLRFTNDVIDANIRYRRIPKFCCKHRDRPPPNIIDRCTDCLNRQKFRNVQIQTHCVSKLQLMTFLEKCCLKLKRAIIEPGTAVGAIAATSIGEPTTQMTLKTFHFAGVASMNITQGIPRIKEIIDAVKSVSTPIISAKLVEKNNEGIAREVKARIDVTTLGEICDYIEEIYLPNSIFLLLKLSRKRMKLLRLQITLSNIVQSILTSKYFTPFKTSQITTLGKSMMVIKPPSDPNFSPTISAQIMKQALQKVAIKGVLNVKRCAIHADERHGNEYEIVVEGSNFRDVLSQPGIDYRFTYCNNASTVSEVLGIEAARAVIITEIITTMNAHGINLDRRHVMLLADLMTFRGEVLGMTRNGLMKMKESVLGSASFEKTCEHLYEAAFFSQRDTIRGVSERIILGVPISLGTGMFDLLQYVPDIATSVGCEPKTPIFLKSKFGAPFSKSGDLCSKEQAFCSGINQAANSERLKSDELDGQTSSSRNPEDLSHTAPVSVLAPNFS</sequence>
<dbReference type="InterPro" id="IPR015700">
    <property type="entry name" value="RPC1"/>
</dbReference>
<dbReference type="Gene3D" id="1.10.132.30">
    <property type="match status" value="1"/>
</dbReference>
<dbReference type="Pfam" id="PF05000">
    <property type="entry name" value="RNA_pol_Rpb1_4"/>
    <property type="match status" value="1"/>
</dbReference>
<dbReference type="NCBIfam" id="NF006336">
    <property type="entry name" value="PRK08566.1"/>
    <property type="match status" value="1"/>
</dbReference>
<dbReference type="InterPro" id="IPR000722">
    <property type="entry name" value="RNA_pol_asu"/>
</dbReference>
<dbReference type="Pfam" id="PF04997">
    <property type="entry name" value="RNA_pol_Rpb1_1"/>
    <property type="match status" value="1"/>
</dbReference>
<evidence type="ECO:0000256" key="7">
    <source>
        <dbReference type="ARBA" id="ARBA00022833"/>
    </source>
</evidence>
<dbReference type="InterPro" id="IPR035698">
    <property type="entry name" value="RNAP_III_Rpc1_C"/>
</dbReference>
<dbReference type="Pfam" id="PF04983">
    <property type="entry name" value="RNA_pol_Rpb1_3"/>
    <property type="match status" value="1"/>
</dbReference>
<dbReference type="CDD" id="cd02736">
    <property type="entry name" value="RNAP_III_Rpc1_C"/>
    <property type="match status" value="1"/>
</dbReference>
<dbReference type="Pfam" id="PF00623">
    <property type="entry name" value="RNA_pol_Rpb1_2"/>
    <property type="match status" value="1"/>
</dbReference>
<organism evidence="14 15">
    <name type="scientific">Necator americanus</name>
    <name type="common">Human hookworm</name>
    <dbReference type="NCBI Taxonomy" id="51031"/>
    <lineage>
        <taxon>Eukaryota</taxon>
        <taxon>Metazoa</taxon>
        <taxon>Ecdysozoa</taxon>
        <taxon>Nematoda</taxon>
        <taxon>Chromadorea</taxon>
        <taxon>Rhabditida</taxon>
        <taxon>Rhabditina</taxon>
        <taxon>Rhabditomorpha</taxon>
        <taxon>Strongyloidea</taxon>
        <taxon>Ancylostomatidae</taxon>
        <taxon>Bunostominae</taxon>
        <taxon>Necator</taxon>
    </lineage>
</organism>
<evidence type="ECO:0000256" key="3">
    <source>
        <dbReference type="ARBA" id="ARBA00022478"/>
    </source>
</evidence>
<feature type="domain" description="RNA polymerase N-terminal" evidence="13">
    <location>
        <begin position="246"/>
        <end position="551"/>
    </location>
</feature>
<dbReference type="InterPro" id="IPR006592">
    <property type="entry name" value="RNA_pol_N"/>
</dbReference>